<protein>
    <submittedName>
        <fullName evidence="2">Kinesin motor domain-containing protein</fullName>
    </submittedName>
</protein>
<dbReference type="Proteomes" id="UP000095283">
    <property type="component" value="Unplaced"/>
</dbReference>
<sequence>MSRLLSHRPGRLAVKRLVGEDCGAVVDVVVQPISSIALDSHNKYNDS</sequence>
<keyword evidence="1" id="KW-1185">Reference proteome</keyword>
<name>A0A1I7WCN2_HETBA</name>
<evidence type="ECO:0000313" key="1">
    <source>
        <dbReference type="Proteomes" id="UP000095283"/>
    </source>
</evidence>
<organism evidence="1 2">
    <name type="scientific">Heterorhabditis bacteriophora</name>
    <name type="common">Entomopathogenic nematode worm</name>
    <dbReference type="NCBI Taxonomy" id="37862"/>
    <lineage>
        <taxon>Eukaryota</taxon>
        <taxon>Metazoa</taxon>
        <taxon>Ecdysozoa</taxon>
        <taxon>Nematoda</taxon>
        <taxon>Chromadorea</taxon>
        <taxon>Rhabditida</taxon>
        <taxon>Rhabditina</taxon>
        <taxon>Rhabditomorpha</taxon>
        <taxon>Strongyloidea</taxon>
        <taxon>Heterorhabditidae</taxon>
        <taxon>Heterorhabditis</taxon>
    </lineage>
</organism>
<proteinExistence type="predicted"/>
<accession>A0A1I7WCN2</accession>
<evidence type="ECO:0000313" key="2">
    <source>
        <dbReference type="WBParaSite" id="Hba_02445"/>
    </source>
</evidence>
<dbReference type="WBParaSite" id="Hba_02445">
    <property type="protein sequence ID" value="Hba_02445"/>
    <property type="gene ID" value="Hba_02445"/>
</dbReference>
<dbReference type="AlphaFoldDB" id="A0A1I7WCN2"/>
<reference evidence="2" key="1">
    <citation type="submission" date="2016-11" db="UniProtKB">
        <authorList>
            <consortium name="WormBaseParasite"/>
        </authorList>
    </citation>
    <scope>IDENTIFICATION</scope>
</reference>